<dbReference type="Proteomes" id="UP000001176">
    <property type="component" value="Plasmid pGDIPal5I"/>
</dbReference>
<protein>
    <submittedName>
        <fullName evidence="2">Uncharacterized protein</fullName>
    </submittedName>
</protein>
<keyword evidence="2" id="KW-0614">Plasmid</keyword>
<accession>A9HSV0</accession>
<name>A9HSV0_GLUDA</name>
<dbReference type="EMBL" id="AM889287">
    <property type="protein sequence ID" value="CAP57834.1"/>
    <property type="molecule type" value="Genomic_DNA"/>
</dbReference>
<sequence length="99" mass="11572">MRQKSHLAIVSKGNGFDNTKKGTPHAHVKHRNNCSRYLCPSCPRSLRRVRHGPAANSGASRMGAFNHFPRFWRSHFLHDEQPRTERVFPMIDLLERNRR</sequence>
<gene>
    <name evidence="2" type="ordered locus">GDI3870</name>
</gene>
<geneLocation type="plasmid" evidence="2 3">
    <name>pGDIPal5I</name>
</geneLocation>
<reference evidence="3" key="1">
    <citation type="journal article" date="2009" name="BMC Genomics">
        <title>Complete genome sequence of the sugarcane nitrogen-fixing endophyte Gluconacetobacter diazotrophicus Pal5.</title>
        <authorList>
            <person name="Bertalan M."/>
            <person name="Albano R."/>
            <person name="Padua V."/>
            <person name="Rouws L."/>
            <person name="Rojas C."/>
            <person name="Hemerly A."/>
            <person name="Teixeira K."/>
            <person name="Schwab S."/>
            <person name="Araujo J."/>
            <person name="Oliveira A."/>
            <person name="Franca L."/>
            <person name="Magalhaes V."/>
            <person name="Alqueres S."/>
            <person name="Cardoso A."/>
            <person name="Almeida W."/>
            <person name="Loureiro M.M."/>
            <person name="Nogueira E."/>
            <person name="Cidade D."/>
            <person name="Oliveira D."/>
            <person name="Simao T."/>
            <person name="Macedo J."/>
            <person name="Valadao A."/>
            <person name="Dreschsel M."/>
            <person name="Freitas F."/>
            <person name="Vidal M."/>
            <person name="Guedes H."/>
            <person name="Rodrigues E."/>
            <person name="Meneses C."/>
            <person name="Brioso P."/>
            <person name="Pozzer L."/>
            <person name="Figueiredo D."/>
            <person name="Montano H."/>
            <person name="Junior J."/>
            <person name="Filho G."/>
            <person name="Flores V."/>
            <person name="Ferreira B."/>
            <person name="Branco A."/>
            <person name="Gonzalez P."/>
            <person name="Guillobel H."/>
            <person name="Lemos M."/>
            <person name="Seibel L."/>
            <person name="Macedo J."/>
            <person name="Alves-Ferreira M."/>
            <person name="Sachetto-Martins G."/>
            <person name="Coelho A."/>
            <person name="Santos E."/>
            <person name="Amaral G."/>
            <person name="Neves A."/>
            <person name="Pacheco A.B."/>
            <person name="Carvalho D."/>
            <person name="Lery L."/>
            <person name="Bisch P."/>
            <person name="Rossle S.C."/>
            <person name="Urmenyi T."/>
            <person name="Kruger W.V."/>
            <person name="Martins O."/>
            <person name="Baldani J.I."/>
            <person name="Ferreira P.C."/>
        </authorList>
    </citation>
    <scope>NUCLEOTIDE SEQUENCE [LARGE SCALE GENOMIC DNA]</scope>
    <source>
        <strain evidence="3">ATCC 49037 / DSM 5601 / CCUG 37298 / CIP 103539 / LMG 7603 / PAl5</strain>
        <plasmid evidence="3">pGDIPal5I</plasmid>
    </source>
</reference>
<dbReference type="AlphaFoldDB" id="A9HSV0"/>
<feature type="region of interest" description="Disordered" evidence="1">
    <location>
        <begin position="1"/>
        <end position="28"/>
    </location>
</feature>
<organism evidence="2 3">
    <name type="scientific">Gluconacetobacter diazotrophicus (strain ATCC 49037 / DSM 5601 / CCUG 37298 / CIP 103539 / LMG 7603 / PAl5)</name>
    <dbReference type="NCBI Taxonomy" id="272568"/>
    <lineage>
        <taxon>Bacteria</taxon>
        <taxon>Pseudomonadati</taxon>
        <taxon>Pseudomonadota</taxon>
        <taxon>Alphaproteobacteria</taxon>
        <taxon>Acetobacterales</taxon>
        <taxon>Acetobacteraceae</taxon>
        <taxon>Gluconacetobacter</taxon>
    </lineage>
</organism>
<evidence type="ECO:0000256" key="1">
    <source>
        <dbReference type="SAM" id="MobiDB-lite"/>
    </source>
</evidence>
<keyword evidence="3" id="KW-1185">Reference proteome</keyword>
<evidence type="ECO:0000313" key="3">
    <source>
        <dbReference type="Proteomes" id="UP000001176"/>
    </source>
</evidence>
<proteinExistence type="predicted"/>
<evidence type="ECO:0000313" key="2">
    <source>
        <dbReference type="EMBL" id="CAP57834.1"/>
    </source>
</evidence>
<dbReference type="KEGG" id="gdi:GDI3870"/>